<sequence length="69" mass="6874">MITARVFGGEHQEVDTMEEAAAAAVAGVVRAVGTGLLECGQFALELAAAVAGKDRKSPSGGPDDVSTAD</sequence>
<protein>
    <submittedName>
        <fullName evidence="1">Uncharacterized protein</fullName>
    </submittedName>
</protein>
<gene>
    <name evidence="1" type="ORF">OFY01_08055</name>
</gene>
<keyword evidence="2" id="KW-1185">Reference proteome</keyword>
<dbReference type="Proteomes" id="UP001163064">
    <property type="component" value="Unassembled WGS sequence"/>
</dbReference>
<dbReference type="RefSeq" id="WP_266597749.1">
    <property type="nucleotide sequence ID" value="NZ_JAPHNL010000063.1"/>
</dbReference>
<accession>A0ABT3TRQ0</accession>
<evidence type="ECO:0000313" key="2">
    <source>
        <dbReference type="Proteomes" id="UP001163064"/>
    </source>
</evidence>
<reference evidence="1" key="1">
    <citation type="submission" date="2022-10" db="EMBL/GenBank/DDBJ databases">
        <title>Streptomyces beihaiensis sp. nov., a chitin degrading actinobacterium, isolated from shrimp pond soil.</title>
        <authorList>
            <person name="Xie J."/>
            <person name="Shen N."/>
        </authorList>
    </citation>
    <scope>NUCLEOTIDE SEQUENCE</scope>
    <source>
        <strain evidence="1">GXMU-J5</strain>
    </source>
</reference>
<name>A0ABT3TRQ0_9ACTN</name>
<comment type="caution">
    <text evidence="1">The sequence shown here is derived from an EMBL/GenBank/DDBJ whole genome shotgun (WGS) entry which is preliminary data.</text>
</comment>
<proteinExistence type="predicted"/>
<dbReference type="EMBL" id="JAPHNL010000063">
    <property type="protein sequence ID" value="MCX3059719.1"/>
    <property type="molecule type" value="Genomic_DNA"/>
</dbReference>
<evidence type="ECO:0000313" key="1">
    <source>
        <dbReference type="EMBL" id="MCX3059719.1"/>
    </source>
</evidence>
<organism evidence="1 2">
    <name type="scientific">Streptomyces beihaiensis</name>
    <dbReference type="NCBI Taxonomy" id="2984495"/>
    <lineage>
        <taxon>Bacteria</taxon>
        <taxon>Bacillati</taxon>
        <taxon>Actinomycetota</taxon>
        <taxon>Actinomycetes</taxon>
        <taxon>Kitasatosporales</taxon>
        <taxon>Streptomycetaceae</taxon>
        <taxon>Streptomyces</taxon>
    </lineage>
</organism>